<evidence type="ECO:0000259" key="7">
    <source>
        <dbReference type="PROSITE" id="PS50995"/>
    </source>
</evidence>
<dbReference type="HAMAP" id="MF_01819">
    <property type="entry name" value="HTH_type_SlyA"/>
    <property type="match status" value="1"/>
</dbReference>
<gene>
    <name evidence="6 8" type="primary">slyA</name>
    <name evidence="8" type="ORF">EB241_04750</name>
</gene>
<dbReference type="Proteomes" id="UP000279457">
    <property type="component" value="Unassembled WGS sequence"/>
</dbReference>
<evidence type="ECO:0000256" key="6">
    <source>
        <dbReference type="HAMAP-Rule" id="MF_01819"/>
    </source>
</evidence>
<evidence type="ECO:0000256" key="2">
    <source>
        <dbReference type="ARBA" id="ARBA00023015"/>
    </source>
</evidence>
<dbReference type="EMBL" id="RHHM01000003">
    <property type="protein sequence ID" value="RQM39354.1"/>
    <property type="molecule type" value="Genomic_DNA"/>
</dbReference>
<evidence type="ECO:0000256" key="4">
    <source>
        <dbReference type="ARBA" id="ARBA00023159"/>
    </source>
</evidence>
<keyword evidence="5 6" id="KW-0804">Transcription</keyword>
<dbReference type="NCBIfam" id="NF002926">
    <property type="entry name" value="PRK03573.1"/>
    <property type="match status" value="1"/>
</dbReference>
<feature type="domain" description="HTH marR-type" evidence="7">
    <location>
        <begin position="2"/>
        <end position="135"/>
    </location>
</feature>
<comment type="function">
    <text evidence="6">Transcription regulator that can specifically activate or repress expression of target genes.</text>
</comment>
<reference evidence="8 9" key="1">
    <citation type="submission" date="2018-10" db="EMBL/GenBank/DDBJ databases">
        <title>Draft genome sequence for the type isolate of Erwinia psidii, agent causal of bacterial blight in guava (Psidium guajava) and wilt and die-back of Eucalyptus spp.</title>
        <authorList>
            <person name="Hermenegildo P.S."/>
            <person name="Santos S.A."/>
            <person name="Guimaraes L.M.S."/>
            <person name="Vidigal P.M.P."/>
            <person name="Pereira I.C."/>
            <person name="Badel J.L."/>
            <person name="Alfenas-Zerbini P."/>
            <person name="Ferreira M.A.S.V."/>
            <person name="Alfenas A.C."/>
        </authorList>
    </citation>
    <scope>NUCLEOTIDE SEQUENCE [LARGE SCALE GENOMIC DNA]</scope>
    <source>
        <strain evidence="8 9">IBSBF 435</strain>
    </source>
</reference>
<keyword evidence="1 6" id="KW-0678">Repressor</keyword>
<keyword evidence="3 6" id="KW-0238">DNA-binding</keyword>
<comment type="similarity">
    <text evidence="6">Belongs to the SlyA family.</text>
</comment>
<keyword evidence="9" id="KW-1185">Reference proteome</keyword>
<dbReference type="Pfam" id="PF01047">
    <property type="entry name" value="MarR"/>
    <property type="match status" value="1"/>
</dbReference>
<evidence type="ECO:0000256" key="1">
    <source>
        <dbReference type="ARBA" id="ARBA00022491"/>
    </source>
</evidence>
<keyword evidence="2 6" id="KW-0805">Transcription regulation</keyword>
<dbReference type="PRINTS" id="PR00598">
    <property type="entry name" value="HTHMARR"/>
</dbReference>
<dbReference type="AlphaFoldDB" id="A0A3N6S1D9"/>
<dbReference type="InterPro" id="IPR000835">
    <property type="entry name" value="HTH_MarR-typ"/>
</dbReference>
<evidence type="ECO:0000313" key="9">
    <source>
        <dbReference type="Proteomes" id="UP000279457"/>
    </source>
</evidence>
<dbReference type="PANTHER" id="PTHR33164">
    <property type="entry name" value="TRANSCRIPTIONAL REGULATOR, MARR FAMILY"/>
    <property type="match status" value="1"/>
</dbReference>
<evidence type="ECO:0000313" key="8">
    <source>
        <dbReference type="EMBL" id="RQM39354.1"/>
    </source>
</evidence>
<evidence type="ECO:0000256" key="5">
    <source>
        <dbReference type="ARBA" id="ARBA00023163"/>
    </source>
</evidence>
<protein>
    <recommendedName>
        <fullName evidence="6">Transcriptional regulator SlyA</fullName>
    </recommendedName>
</protein>
<comment type="subunit">
    <text evidence="6">Homodimer.</text>
</comment>
<dbReference type="PANTHER" id="PTHR33164:SF64">
    <property type="entry name" value="TRANSCRIPTIONAL REGULATOR SLYA"/>
    <property type="match status" value="1"/>
</dbReference>
<dbReference type="PROSITE" id="PS50995">
    <property type="entry name" value="HTH_MARR_2"/>
    <property type="match status" value="1"/>
</dbReference>
<dbReference type="SUPFAM" id="SSF46785">
    <property type="entry name" value="Winged helix' DNA-binding domain"/>
    <property type="match status" value="1"/>
</dbReference>
<dbReference type="GO" id="GO:0006950">
    <property type="term" value="P:response to stress"/>
    <property type="evidence" value="ECO:0007669"/>
    <property type="project" value="TreeGrafter"/>
</dbReference>
<organism evidence="8 9">
    <name type="scientific">Erwinia psidii</name>
    <dbReference type="NCBI Taxonomy" id="69224"/>
    <lineage>
        <taxon>Bacteria</taxon>
        <taxon>Pseudomonadati</taxon>
        <taxon>Pseudomonadota</taxon>
        <taxon>Gammaproteobacteria</taxon>
        <taxon>Enterobacterales</taxon>
        <taxon>Erwiniaceae</taxon>
        <taxon>Erwinia</taxon>
    </lineage>
</organism>
<dbReference type="PROSITE" id="PS01117">
    <property type="entry name" value="HTH_MARR_1"/>
    <property type="match status" value="1"/>
</dbReference>
<dbReference type="GO" id="GO:0003677">
    <property type="term" value="F:DNA binding"/>
    <property type="evidence" value="ECO:0007669"/>
    <property type="project" value="UniProtKB-UniRule"/>
</dbReference>
<dbReference type="Gene3D" id="1.10.10.10">
    <property type="entry name" value="Winged helix-like DNA-binding domain superfamily/Winged helix DNA-binding domain"/>
    <property type="match status" value="1"/>
</dbReference>
<dbReference type="InterPro" id="IPR039422">
    <property type="entry name" value="MarR/SlyA-like"/>
</dbReference>
<comment type="caution">
    <text evidence="8">The sequence shown here is derived from an EMBL/GenBank/DDBJ whole genome shotgun (WGS) entry which is preliminary data.</text>
</comment>
<dbReference type="InterPro" id="IPR023071">
    <property type="entry name" value="Tscrpt_reg_SlyA"/>
</dbReference>
<evidence type="ECO:0000256" key="3">
    <source>
        <dbReference type="ARBA" id="ARBA00023125"/>
    </source>
</evidence>
<sequence>MDTSLGTDLARLVRIWRSLIDHRLKPLELTQTHWVTLHNIHQLPPEQSQIQLAKAIGIEQPSLVRTLDQLEEKGLITRTTCASDRRAKRISLTEEAAPIISQVEHVISATRYDILAGISREEIDEMVRLISQLEKNILHLHAREA</sequence>
<dbReference type="SMART" id="SM00347">
    <property type="entry name" value="HTH_MARR"/>
    <property type="match status" value="1"/>
</dbReference>
<dbReference type="InterPro" id="IPR023187">
    <property type="entry name" value="Tscrpt_reg_MarR-type_CS"/>
</dbReference>
<dbReference type="InterPro" id="IPR036390">
    <property type="entry name" value="WH_DNA-bd_sf"/>
</dbReference>
<proteinExistence type="inferred from homology"/>
<keyword evidence="4 6" id="KW-0010">Activator</keyword>
<name>A0A3N6S1D9_9GAMM</name>
<dbReference type="GO" id="GO:0003700">
    <property type="term" value="F:DNA-binding transcription factor activity"/>
    <property type="evidence" value="ECO:0007669"/>
    <property type="project" value="UniProtKB-UniRule"/>
</dbReference>
<accession>A0A3N6S1D9</accession>
<dbReference type="InterPro" id="IPR036388">
    <property type="entry name" value="WH-like_DNA-bd_sf"/>
</dbReference>